<dbReference type="InterPro" id="IPR050759">
    <property type="entry name" value="Serine_protease_kringle"/>
</dbReference>
<dbReference type="CDD" id="cd00037">
    <property type="entry name" value="CLECT"/>
    <property type="match status" value="1"/>
</dbReference>
<sequence length="294" mass="33605">MFLHLLGICKPVVKGSFSSVIHLIPVKQMIKVMFVRKVFLSLILLLSIVSSCMKFDFHKFDDVFYNGTVMVKYRRGLVRAYDCQRSCLLTKGCRGFNMQWIEDIAAVGYCDLVDMRLAKALSSKSNYSVYALSECIFTTTGTEYRGYQNQTISGIPCQNWTSQYPHNHNQLTSPMGWILEENYCRNIANGNAPWCYTMDEDTRWEKCEVPYCSDFVETIPTNLSFGLWLGASRSTEDVDVVWSSTLESVISSSYSNFEDGEPTEQASGKDCLRSFRNQWSMSLCSEIKAFVCEY</sequence>
<dbReference type="PANTHER" id="PTHR24261">
    <property type="entry name" value="PLASMINOGEN-RELATED"/>
    <property type="match status" value="1"/>
</dbReference>
<keyword evidence="2 3" id="KW-1015">Disulfide bond</keyword>
<dbReference type="PROSITE" id="PS50948">
    <property type="entry name" value="PAN"/>
    <property type="match status" value="1"/>
</dbReference>
<dbReference type="Proteomes" id="UP001208570">
    <property type="component" value="Unassembled WGS sequence"/>
</dbReference>
<evidence type="ECO:0000259" key="5">
    <source>
        <dbReference type="PROSITE" id="PS50070"/>
    </source>
</evidence>
<dbReference type="InterPro" id="IPR000001">
    <property type="entry name" value="Kringle"/>
</dbReference>
<gene>
    <name evidence="7" type="ORF">LSH36_1412g00008</name>
</gene>
<feature type="domain" description="Apple" evidence="6">
    <location>
        <begin position="52"/>
        <end position="135"/>
    </location>
</feature>
<feature type="domain" description="C-type lectin" evidence="4">
    <location>
        <begin position="177"/>
        <end position="293"/>
    </location>
</feature>
<feature type="disulfide bond" evidence="3">
    <location>
        <begin position="184"/>
        <end position="207"/>
    </location>
</feature>
<dbReference type="AlphaFoldDB" id="A0AAD9MQN7"/>
<dbReference type="InterPro" id="IPR001304">
    <property type="entry name" value="C-type_lectin-like"/>
</dbReference>
<dbReference type="PROSITE" id="PS50041">
    <property type="entry name" value="C_TYPE_LECTIN_2"/>
    <property type="match status" value="1"/>
</dbReference>
<keyword evidence="1 3" id="KW-0420">Kringle</keyword>
<name>A0AAD9MQN7_9ANNE</name>
<dbReference type="InterPro" id="IPR016187">
    <property type="entry name" value="CTDL_fold"/>
</dbReference>
<dbReference type="PROSITE" id="PS00021">
    <property type="entry name" value="KRINGLE_1"/>
    <property type="match status" value="1"/>
</dbReference>
<dbReference type="PRINTS" id="PR00018">
    <property type="entry name" value="KRINGLE"/>
</dbReference>
<dbReference type="InterPro" id="IPR018056">
    <property type="entry name" value="Kringle_CS"/>
</dbReference>
<evidence type="ECO:0000259" key="4">
    <source>
        <dbReference type="PROSITE" id="PS50041"/>
    </source>
</evidence>
<dbReference type="SMART" id="SM00130">
    <property type="entry name" value="KR"/>
    <property type="match status" value="1"/>
</dbReference>
<dbReference type="InterPro" id="IPR016186">
    <property type="entry name" value="C-type_lectin-like/link_sf"/>
</dbReference>
<dbReference type="PROSITE" id="PS50070">
    <property type="entry name" value="KRINGLE_2"/>
    <property type="match status" value="1"/>
</dbReference>
<dbReference type="CDD" id="cd00108">
    <property type="entry name" value="KR"/>
    <property type="match status" value="1"/>
</dbReference>
<accession>A0AAD9MQN7</accession>
<dbReference type="Pfam" id="PF00051">
    <property type="entry name" value="Kringle"/>
    <property type="match status" value="1"/>
</dbReference>
<dbReference type="InterPro" id="IPR003609">
    <property type="entry name" value="Pan_app"/>
</dbReference>
<evidence type="ECO:0000256" key="1">
    <source>
        <dbReference type="ARBA" id="ARBA00022572"/>
    </source>
</evidence>
<feature type="domain" description="Kringle" evidence="5">
    <location>
        <begin position="141"/>
        <end position="212"/>
    </location>
</feature>
<dbReference type="SUPFAM" id="SSF56436">
    <property type="entry name" value="C-type lectin-like"/>
    <property type="match status" value="1"/>
</dbReference>
<protein>
    <submittedName>
        <fullName evidence="7">Uncharacterized protein</fullName>
    </submittedName>
</protein>
<evidence type="ECO:0000313" key="7">
    <source>
        <dbReference type="EMBL" id="KAK2140201.1"/>
    </source>
</evidence>
<dbReference type="Gene3D" id="2.40.20.10">
    <property type="entry name" value="Plasminogen Kringle 4"/>
    <property type="match status" value="1"/>
</dbReference>
<dbReference type="InterPro" id="IPR038178">
    <property type="entry name" value="Kringle_sf"/>
</dbReference>
<evidence type="ECO:0000313" key="8">
    <source>
        <dbReference type="Proteomes" id="UP001208570"/>
    </source>
</evidence>
<comment type="caution">
    <text evidence="7">The sequence shown here is derived from an EMBL/GenBank/DDBJ whole genome shotgun (WGS) entry which is preliminary data.</text>
</comment>
<evidence type="ECO:0000259" key="6">
    <source>
        <dbReference type="PROSITE" id="PS50948"/>
    </source>
</evidence>
<reference evidence="7" key="1">
    <citation type="journal article" date="2023" name="Mol. Biol. Evol.">
        <title>Third-Generation Sequencing Reveals the Adaptive Role of the Epigenome in Three Deep-Sea Polychaetes.</title>
        <authorList>
            <person name="Perez M."/>
            <person name="Aroh O."/>
            <person name="Sun Y."/>
            <person name="Lan Y."/>
            <person name="Juniper S.K."/>
            <person name="Young C.R."/>
            <person name="Angers B."/>
            <person name="Qian P.Y."/>
        </authorList>
    </citation>
    <scope>NUCLEOTIDE SEQUENCE</scope>
    <source>
        <strain evidence="7">P08H-3</strain>
    </source>
</reference>
<organism evidence="7 8">
    <name type="scientific">Paralvinella palmiformis</name>
    <dbReference type="NCBI Taxonomy" id="53620"/>
    <lineage>
        <taxon>Eukaryota</taxon>
        <taxon>Metazoa</taxon>
        <taxon>Spiralia</taxon>
        <taxon>Lophotrochozoa</taxon>
        <taxon>Annelida</taxon>
        <taxon>Polychaeta</taxon>
        <taxon>Sedentaria</taxon>
        <taxon>Canalipalpata</taxon>
        <taxon>Terebellida</taxon>
        <taxon>Terebelliformia</taxon>
        <taxon>Alvinellidae</taxon>
        <taxon>Paralvinella</taxon>
    </lineage>
</organism>
<dbReference type="InterPro" id="IPR013806">
    <property type="entry name" value="Kringle-like"/>
</dbReference>
<keyword evidence="8" id="KW-1185">Reference proteome</keyword>
<evidence type="ECO:0000256" key="3">
    <source>
        <dbReference type="PROSITE-ProRule" id="PRU00121"/>
    </source>
</evidence>
<dbReference type="EMBL" id="JAODUP010001439">
    <property type="protein sequence ID" value="KAK2140201.1"/>
    <property type="molecule type" value="Genomic_DNA"/>
</dbReference>
<evidence type="ECO:0000256" key="2">
    <source>
        <dbReference type="ARBA" id="ARBA00023157"/>
    </source>
</evidence>
<dbReference type="Gene3D" id="3.10.100.10">
    <property type="entry name" value="Mannose-Binding Protein A, subunit A"/>
    <property type="match status" value="1"/>
</dbReference>
<dbReference type="PANTHER" id="PTHR24261:SF7">
    <property type="entry name" value="KRINGLE DOMAIN-CONTAINING PROTEIN"/>
    <property type="match status" value="1"/>
</dbReference>
<dbReference type="SUPFAM" id="SSF57440">
    <property type="entry name" value="Kringle-like"/>
    <property type="match status" value="1"/>
</dbReference>
<comment type="caution">
    <text evidence="3">Lacks conserved residue(s) required for the propagation of feature annotation.</text>
</comment>
<proteinExistence type="predicted"/>